<reference evidence="1" key="1">
    <citation type="submission" date="2013-11" db="EMBL/GenBank/DDBJ databases">
        <title>Microbial diversity, functional groups and degradation webs in Northern and Southern Mediterranean and Red Sea marine crude oil polluted sites.</title>
        <authorList>
            <person name="Daffonchio D."/>
            <person name="Mapelli F."/>
            <person name="Ferrer M."/>
            <person name="Richter M."/>
            <person name="Cherif A."/>
            <person name="Malkawi H.I."/>
            <person name="Yakimov M.M."/>
            <person name="Abdel-Fattah Y.R."/>
            <person name="Blaghen M."/>
            <person name="Golyshin P.N."/>
            <person name="Kalogerakis N."/>
            <person name="Boon N."/>
            <person name="Magagnini M."/>
            <person name="Fava F."/>
        </authorList>
    </citation>
    <scope>NUCLEOTIDE SEQUENCE</scope>
</reference>
<sequence length="36" mass="3907">GFPVVFHEADIVDHRVQADRAQAAQIQFLQVGGSTV</sequence>
<organism evidence="1">
    <name type="scientific">marine sediment metagenome</name>
    <dbReference type="NCBI Taxonomy" id="412755"/>
    <lineage>
        <taxon>unclassified sequences</taxon>
        <taxon>metagenomes</taxon>
        <taxon>ecological metagenomes</taxon>
    </lineage>
</organism>
<proteinExistence type="predicted"/>
<dbReference type="AlphaFoldDB" id="A0A1B6NPH0"/>
<gene>
    <name evidence="1" type="ORF">MGSAQ_003286</name>
</gene>
<name>A0A1B6NPH0_9ZZZZ</name>
<evidence type="ECO:0000313" key="1">
    <source>
        <dbReference type="EMBL" id="KTF05218.1"/>
    </source>
</evidence>
<feature type="non-terminal residue" evidence="1">
    <location>
        <position position="1"/>
    </location>
</feature>
<dbReference type="EMBL" id="AYSL01001927">
    <property type="protein sequence ID" value="KTF05218.1"/>
    <property type="molecule type" value="Genomic_DNA"/>
</dbReference>
<accession>A0A1B6NPH0</accession>
<protein>
    <submittedName>
        <fullName evidence="1">Uncharacterized protein</fullName>
    </submittedName>
</protein>
<comment type="caution">
    <text evidence="1">The sequence shown here is derived from an EMBL/GenBank/DDBJ whole genome shotgun (WGS) entry which is preliminary data.</text>
</comment>